<dbReference type="KEGG" id="muo:115466138"/>
<proteinExistence type="inferred from homology"/>
<dbReference type="GO" id="GO:0005874">
    <property type="term" value="C:microtubule"/>
    <property type="evidence" value="ECO:0007669"/>
    <property type="project" value="UniProtKB-KW"/>
</dbReference>
<reference evidence="13 14" key="1">
    <citation type="submission" date="2025-04" db="UniProtKB">
        <authorList>
            <consortium name="RefSeq"/>
        </authorList>
    </citation>
    <scope>IDENTIFICATION</scope>
</reference>
<evidence type="ECO:0000256" key="6">
    <source>
        <dbReference type="ARBA" id="ARBA00023054"/>
    </source>
</evidence>
<dbReference type="Pfam" id="PF00225">
    <property type="entry name" value="Kinesin"/>
    <property type="match status" value="1"/>
</dbReference>
<dbReference type="GO" id="GO:0005524">
    <property type="term" value="F:ATP binding"/>
    <property type="evidence" value="ECO:0007669"/>
    <property type="project" value="UniProtKB-UniRule"/>
</dbReference>
<keyword evidence="5 9" id="KW-0067">ATP-binding</keyword>
<sequence>MENKPPFAVKATSRLPVPSSLRNKRVLSEENLPAIDMKRFCESSAEEEMIHRRIPASIATTRPKALAVAAVTRSQVTGRKSVSSTRSGFRAPASSARVVNKKAIPSISAPRTAGSSAVVATVPGKKRAAWDLKGQVSDMRDKVTSYKDKVHLLSGDNVQLRRNMEEMQQRLDTLRVENKELSSRFCMLETDMKTVQEKLQQSIHQVKELTSLSTGQKQQITDQLQTIQELQEAKQSLCRLLDSAELKLKQAEQENSHLRDETKARRAQIGDLQQEIQEKEEKLHMQEMDRRHLHNVIQELKGNIRVFCRVRPLLKSEDQKNLDQIHFPLQDKKSLVLSRTEESHIGREKEDVKYDFSFDHVFPPLSSQAEVFEEISLLVQSALDGYHVCIFAYGQTGSGKTYTMEGPDDMADETMGMIPRAVDQIFQHAAELKSRGWTYKFTANFLEIYNETLQDLLVKRSEKNVDYEIKRVSATNEELHVTNLQYVAVASKEEVYKLLHSAKMNRSVAKTSLNDRSSRSHSIFQLRIEGRNEMRDLKTNAVLSLVDLAGSERLDKSLSKGDRLKETQAINSSLSNLGLVITSLSNKDTHIPYRNSKLTYLLQNSLRGNSKMLMFVNISPLGENFSESLNSLRFASKVNECVVGTAQVNRK</sequence>
<keyword evidence="3" id="KW-0493">Microtubule</keyword>
<dbReference type="CTD" id="3833"/>
<dbReference type="InterPro" id="IPR001752">
    <property type="entry name" value="Kinesin_motor_dom"/>
</dbReference>
<feature type="coiled-coil region" evidence="10">
    <location>
        <begin position="150"/>
        <end position="184"/>
    </location>
</feature>
<dbReference type="OrthoDB" id="3176171at2759"/>
<dbReference type="AlphaFoldDB" id="A0A6P7XQV6"/>
<dbReference type="GO" id="GO:0008017">
    <property type="term" value="F:microtubule binding"/>
    <property type="evidence" value="ECO:0007669"/>
    <property type="project" value="InterPro"/>
</dbReference>
<evidence type="ECO:0000256" key="5">
    <source>
        <dbReference type="ARBA" id="ARBA00022840"/>
    </source>
</evidence>
<keyword evidence="2" id="KW-0963">Cytoplasm</keyword>
<dbReference type="InterPro" id="IPR027640">
    <property type="entry name" value="Kinesin-like_fam"/>
</dbReference>
<dbReference type="SMART" id="SM00129">
    <property type="entry name" value="KISc"/>
    <property type="match status" value="1"/>
</dbReference>
<dbReference type="PANTHER" id="PTHR47972">
    <property type="entry name" value="KINESIN-LIKE PROTEIN KLP-3"/>
    <property type="match status" value="1"/>
</dbReference>
<gene>
    <name evidence="13 14" type="primary">KIFC1</name>
</gene>
<protein>
    <submittedName>
        <fullName evidence="13 14">Kinesin-like protein KIFC1 isoform X1</fullName>
    </submittedName>
</protein>
<comment type="subcellular location">
    <subcellularLocation>
        <location evidence="1">Cytoplasm</location>
        <location evidence="1">Cytoskeleton</location>
    </subcellularLocation>
</comment>
<dbReference type="SUPFAM" id="SSF52540">
    <property type="entry name" value="P-loop containing nucleoside triphosphate hydrolases"/>
    <property type="match status" value="1"/>
</dbReference>
<dbReference type="PROSITE" id="PS50067">
    <property type="entry name" value="KINESIN_MOTOR_2"/>
    <property type="match status" value="1"/>
</dbReference>
<evidence type="ECO:0000313" key="12">
    <source>
        <dbReference type="Proteomes" id="UP000515156"/>
    </source>
</evidence>
<feature type="coiled-coil region" evidence="10">
    <location>
        <begin position="227"/>
        <end position="289"/>
    </location>
</feature>
<evidence type="ECO:0000256" key="1">
    <source>
        <dbReference type="ARBA" id="ARBA00004245"/>
    </source>
</evidence>
<organism evidence="12 13">
    <name type="scientific">Microcaecilia unicolor</name>
    <dbReference type="NCBI Taxonomy" id="1415580"/>
    <lineage>
        <taxon>Eukaryota</taxon>
        <taxon>Metazoa</taxon>
        <taxon>Chordata</taxon>
        <taxon>Craniata</taxon>
        <taxon>Vertebrata</taxon>
        <taxon>Euteleostomi</taxon>
        <taxon>Amphibia</taxon>
        <taxon>Gymnophiona</taxon>
        <taxon>Siphonopidae</taxon>
        <taxon>Microcaecilia</taxon>
    </lineage>
</organism>
<evidence type="ECO:0000256" key="7">
    <source>
        <dbReference type="ARBA" id="ARBA00023175"/>
    </source>
</evidence>
<evidence type="ECO:0000256" key="8">
    <source>
        <dbReference type="ARBA" id="ARBA00023212"/>
    </source>
</evidence>
<evidence type="ECO:0000256" key="4">
    <source>
        <dbReference type="ARBA" id="ARBA00022741"/>
    </source>
</evidence>
<dbReference type="Gene3D" id="3.40.850.10">
    <property type="entry name" value="Kinesin motor domain"/>
    <property type="match status" value="1"/>
</dbReference>
<keyword evidence="4 9" id="KW-0547">Nucleotide-binding</keyword>
<accession>A0A6P7XQV6</accession>
<dbReference type="RefSeq" id="XP_030053057.1">
    <property type="nucleotide sequence ID" value="XM_030197197.1"/>
</dbReference>
<keyword evidence="6 10" id="KW-0175">Coiled coil</keyword>
<dbReference type="InterPro" id="IPR036961">
    <property type="entry name" value="Kinesin_motor_dom_sf"/>
</dbReference>
<dbReference type="RefSeq" id="XP_030053055.1">
    <property type="nucleotide sequence ID" value="XM_030197195.1"/>
</dbReference>
<dbReference type="GO" id="GO:0007018">
    <property type="term" value="P:microtubule-based movement"/>
    <property type="evidence" value="ECO:0007669"/>
    <property type="project" value="InterPro"/>
</dbReference>
<evidence type="ECO:0000256" key="9">
    <source>
        <dbReference type="PROSITE-ProRule" id="PRU00283"/>
    </source>
</evidence>
<feature type="domain" description="Kinesin motor" evidence="11">
    <location>
        <begin position="303"/>
        <end position="641"/>
    </location>
</feature>
<keyword evidence="8" id="KW-0206">Cytoskeleton</keyword>
<evidence type="ECO:0000256" key="2">
    <source>
        <dbReference type="ARBA" id="ARBA00022490"/>
    </source>
</evidence>
<comment type="similarity">
    <text evidence="9">Belongs to the TRAFAC class myosin-kinesin ATPase superfamily. Kinesin family.</text>
</comment>
<evidence type="ECO:0000256" key="10">
    <source>
        <dbReference type="SAM" id="Coils"/>
    </source>
</evidence>
<evidence type="ECO:0000256" key="3">
    <source>
        <dbReference type="ARBA" id="ARBA00022701"/>
    </source>
</evidence>
<evidence type="ECO:0000259" key="11">
    <source>
        <dbReference type="PROSITE" id="PS50067"/>
    </source>
</evidence>
<name>A0A6P7XQV6_9AMPH</name>
<dbReference type="PANTHER" id="PTHR47972:SF45">
    <property type="entry name" value="PROTEIN CLARET SEGREGATIONAL"/>
    <property type="match status" value="1"/>
</dbReference>
<dbReference type="PRINTS" id="PR00380">
    <property type="entry name" value="KINESINHEAVY"/>
</dbReference>
<dbReference type="Proteomes" id="UP000515156">
    <property type="component" value="Chromosome 3"/>
</dbReference>
<dbReference type="InterPro" id="IPR027417">
    <property type="entry name" value="P-loop_NTPase"/>
</dbReference>
<evidence type="ECO:0000313" key="14">
    <source>
        <dbReference type="RefSeq" id="XP_030053057.1"/>
    </source>
</evidence>
<evidence type="ECO:0000313" key="13">
    <source>
        <dbReference type="RefSeq" id="XP_030053055.1"/>
    </source>
</evidence>
<dbReference type="CDD" id="cd01366">
    <property type="entry name" value="KISc_C_terminal"/>
    <property type="match status" value="1"/>
</dbReference>
<feature type="binding site" evidence="9">
    <location>
        <begin position="394"/>
        <end position="401"/>
    </location>
    <ligand>
        <name>ATP</name>
        <dbReference type="ChEBI" id="CHEBI:30616"/>
    </ligand>
</feature>
<dbReference type="GO" id="GO:0003777">
    <property type="term" value="F:microtubule motor activity"/>
    <property type="evidence" value="ECO:0007669"/>
    <property type="project" value="InterPro"/>
</dbReference>
<dbReference type="FunFam" id="3.40.850.10:FF:000046">
    <property type="entry name" value="Kinesin-like protein"/>
    <property type="match status" value="1"/>
</dbReference>
<keyword evidence="12" id="KW-1185">Reference proteome</keyword>
<keyword evidence="7 9" id="KW-0505">Motor protein</keyword>
<dbReference type="GeneID" id="115466138"/>